<dbReference type="EC" id="2.3.1.176" evidence="1"/>
<evidence type="ECO:0000313" key="9">
    <source>
        <dbReference type="EMBL" id="KPA84000.1"/>
    </source>
</evidence>
<dbReference type="OrthoDB" id="542135at2759"/>
<accession>A0A0M9G754</accession>
<dbReference type="Pfam" id="PF00108">
    <property type="entry name" value="Thiolase_N"/>
    <property type="match status" value="1"/>
</dbReference>
<evidence type="ECO:0000256" key="1">
    <source>
        <dbReference type="ARBA" id="ARBA00012352"/>
    </source>
</evidence>
<evidence type="ECO:0000256" key="5">
    <source>
        <dbReference type="ARBA" id="ARBA00023121"/>
    </source>
</evidence>
<reference evidence="9 10" key="1">
    <citation type="submission" date="2015-07" db="EMBL/GenBank/DDBJ databases">
        <title>High-quality genome of monoxenous trypanosomatid Leptomonas pyrrhocoris.</title>
        <authorList>
            <person name="Flegontov P."/>
            <person name="Butenko A."/>
            <person name="Firsov S."/>
            <person name="Vlcek C."/>
            <person name="Logacheva M.D."/>
            <person name="Field M."/>
            <person name="Filatov D."/>
            <person name="Flegontova O."/>
            <person name="Gerasimov E."/>
            <person name="Jackson A.P."/>
            <person name="Kelly S."/>
            <person name="Opperdoes F."/>
            <person name="O'Reilly A."/>
            <person name="Votypka J."/>
            <person name="Yurchenko V."/>
            <person name="Lukes J."/>
        </authorList>
    </citation>
    <scope>NUCLEOTIDE SEQUENCE [LARGE SCALE GENOMIC DNA]</scope>
    <source>
        <strain evidence="9">H10</strain>
    </source>
</reference>
<protein>
    <recommendedName>
        <fullName evidence="1">propanoyl-CoA C-acyltransferase</fullName>
        <ecNumber evidence="1">2.3.1.176</ecNumber>
    </recommendedName>
    <alternativeName>
        <fullName evidence="6">Propanoyl-CoA C-acyltransferase</fullName>
    </alternativeName>
</protein>
<evidence type="ECO:0000256" key="3">
    <source>
        <dbReference type="ARBA" id="ARBA00022679"/>
    </source>
</evidence>
<keyword evidence="10" id="KW-1185">Reference proteome</keyword>
<dbReference type="VEuPathDB" id="TriTrypDB:LpyrH10_03_2920"/>
<dbReference type="RefSeq" id="XP_015662438.1">
    <property type="nucleotide sequence ID" value="XM_015798960.1"/>
</dbReference>
<dbReference type="PANTHER" id="PTHR42870">
    <property type="entry name" value="ACETYL-COA C-ACETYLTRANSFERASE"/>
    <property type="match status" value="1"/>
</dbReference>
<evidence type="ECO:0000256" key="6">
    <source>
        <dbReference type="ARBA" id="ARBA00032316"/>
    </source>
</evidence>
<dbReference type="InterPro" id="IPR002155">
    <property type="entry name" value="Thiolase"/>
</dbReference>
<evidence type="ECO:0000259" key="8">
    <source>
        <dbReference type="Pfam" id="PF22691"/>
    </source>
</evidence>
<dbReference type="EMBL" id="LGTL01000003">
    <property type="protein sequence ID" value="KPA84000.1"/>
    <property type="molecule type" value="Genomic_DNA"/>
</dbReference>
<dbReference type="InterPro" id="IPR020613">
    <property type="entry name" value="Thiolase_CS"/>
</dbReference>
<dbReference type="AlphaFoldDB" id="A0A0M9G754"/>
<dbReference type="Proteomes" id="UP000037923">
    <property type="component" value="Unassembled WGS sequence"/>
</dbReference>
<dbReference type="InterPro" id="IPR055140">
    <property type="entry name" value="Thiolase_C_2"/>
</dbReference>
<dbReference type="EMBL" id="LGTL01000003">
    <property type="protein sequence ID" value="KPA84001.1"/>
    <property type="molecule type" value="Genomic_DNA"/>
</dbReference>
<dbReference type="PIRSF" id="PIRSF000429">
    <property type="entry name" value="Ac-CoA_Ac_transf"/>
    <property type="match status" value="1"/>
</dbReference>
<dbReference type="RefSeq" id="XP_015662439.1">
    <property type="nucleotide sequence ID" value="XM_015798961.1"/>
</dbReference>
<dbReference type="CDD" id="cd00829">
    <property type="entry name" value="SCP-x_thiolase"/>
    <property type="match status" value="1"/>
</dbReference>
<evidence type="ECO:0000256" key="2">
    <source>
        <dbReference type="ARBA" id="ARBA00022448"/>
    </source>
</evidence>
<dbReference type="GO" id="GO:0008289">
    <property type="term" value="F:lipid binding"/>
    <property type="evidence" value="ECO:0007669"/>
    <property type="project" value="UniProtKB-KW"/>
</dbReference>
<dbReference type="Pfam" id="PF22691">
    <property type="entry name" value="Thiolase_C_1"/>
    <property type="match status" value="1"/>
</dbReference>
<dbReference type="PANTHER" id="PTHR42870:SF1">
    <property type="entry name" value="NON-SPECIFIC LIPID-TRANSFER PROTEIN-LIKE 2"/>
    <property type="match status" value="1"/>
</dbReference>
<dbReference type="GO" id="GO:0016747">
    <property type="term" value="F:acyltransferase activity, transferring groups other than amino-acyl groups"/>
    <property type="evidence" value="ECO:0007669"/>
    <property type="project" value="InterPro"/>
</dbReference>
<dbReference type="InterPro" id="IPR016039">
    <property type="entry name" value="Thiolase-like"/>
</dbReference>
<dbReference type="EMBL" id="LGTL01000003">
    <property type="protein sequence ID" value="KPA83999.1"/>
    <property type="molecule type" value="Genomic_DNA"/>
</dbReference>
<dbReference type="Gene3D" id="3.40.47.10">
    <property type="match status" value="1"/>
</dbReference>
<keyword evidence="3" id="KW-0808">Transferase</keyword>
<keyword evidence="5" id="KW-0446">Lipid-binding</keyword>
<dbReference type="PROSITE" id="PS00737">
    <property type="entry name" value="THIOLASE_2"/>
    <property type="match status" value="1"/>
</dbReference>
<dbReference type="OMA" id="PSLYAMM"/>
<sequence>MFRANLTHLQAASRVFIVGGHITPFIGKGSKLFIDKKHPDFGKKQNPTLEELLATTVEKTLESTGILGKEEVLDHVVVGNFLGELFSNQGHLGAAAIGSLTYGHPEKKNPLLFKPAVRVEGACASGGLAVMTATNALKAGTADVALAVGVEVQTTASARVGGDYLARAAHYQRQRGIDDFTFPCLFAKRMKYIAEHNHFTMEDTALVAQKAYANGNKNPLAHMHTRKFKAEQCKGDDPSNIRFLGNETYKNYLRMIDCSQVSDGGAGVVLANEEGLKKLGLNAKDSRLVEVKSLACSAGDLYVDPEDACCMFTSRDAAQKALAMAKVKPSDLNVAEVHDCFSIAELLMYEALGLAEYGHAKDLIRSGDTCLDGRIPVNTGGGLLSFGHPVGATGVKQVMEVYRQMKGQCGDYQMKKIPALGATVNMGGDDKTVVSTVLENI</sequence>
<dbReference type="SUPFAM" id="SSF53901">
    <property type="entry name" value="Thiolase-like"/>
    <property type="match status" value="2"/>
</dbReference>
<dbReference type="GO" id="GO:0006869">
    <property type="term" value="P:lipid transport"/>
    <property type="evidence" value="ECO:0007669"/>
    <property type="project" value="UniProtKB-KW"/>
</dbReference>
<evidence type="ECO:0000256" key="4">
    <source>
        <dbReference type="ARBA" id="ARBA00023055"/>
    </source>
</evidence>
<dbReference type="RefSeq" id="XP_015662440.1">
    <property type="nucleotide sequence ID" value="XM_015798962.1"/>
</dbReference>
<gene>
    <name evidence="9" type="ORF">ABB37_02141</name>
</gene>
<evidence type="ECO:0000313" key="10">
    <source>
        <dbReference type="Proteomes" id="UP000037923"/>
    </source>
</evidence>
<proteinExistence type="predicted"/>
<feature type="domain" description="Thiolase C-terminal" evidence="8">
    <location>
        <begin position="309"/>
        <end position="439"/>
    </location>
</feature>
<organism evidence="9 10">
    <name type="scientific">Leptomonas pyrrhocoris</name>
    <name type="common">Firebug parasite</name>
    <dbReference type="NCBI Taxonomy" id="157538"/>
    <lineage>
        <taxon>Eukaryota</taxon>
        <taxon>Discoba</taxon>
        <taxon>Euglenozoa</taxon>
        <taxon>Kinetoplastea</taxon>
        <taxon>Metakinetoplastina</taxon>
        <taxon>Trypanosomatida</taxon>
        <taxon>Trypanosomatidae</taxon>
        <taxon>Leishmaniinae</taxon>
        <taxon>Leptomonas</taxon>
    </lineage>
</organism>
<dbReference type="GeneID" id="26902436"/>
<name>A0A0M9G754_LEPPY</name>
<dbReference type="InterPro" id="IPR020616">
    <property type="entry name" value="Thiolase_N"/>
</dbReference>
<evidence type="ECO:0000259" key="7">
    <source>
        <dbReference type="Pfam" id="PF00108"/>
    </source>
</evidence>
<keyword evidence="2" id="KW-0813">Transport</keyword>
<keyword evidence="4" id="KW-0445">Lipid transport</keyword>
<feature type="domain" description="Thiolase N-terminal" evidence="7">
    <location>
        <begin position="44"/>
        <end position="274"/>
    </location>
</feature>
<comment type="caution">
    <text evidence="9">The sequence shown here is derived from an EMBL/GenBank/DDBJ whole genome shotgun (WGS) entry which is preliminary data.</text>
</comment>